<dbReference type="Pfam" id="PF13579">
    <property type="entry name" value="Glyco_trans_4_4"/>
    <property type="match status" value="1"/>
</dbReference>
<feature type="domain" description="Glycosyl transferase family 1" evidence="2">
    <location>
        <begin position="231"/>
        <end position="392"/>
    </location>
</feature>
<dbReference type="SUPFAM" id="SSF53756">
    <property type="entry name" value="UDP-Glycosyltransferase/glycogen phosphorylase"/>
    <property type="match status" value="1"/>
</dbReference>
<dbReference type="InterPro" id="IPR028098">
    <property type="entry name" value="Glyco_trans_4-like_N"/>
</dbReference>
<evidence type="ECO:0000259" key="3">
    <source>
        <dbReference type="Pfam" id="PF13579"/>
    </source>
</evidence>
<sequence length="421" mass="47849">MSDTDGSITLLTEYFYPEEASTAQLLTRLTTRLEAHFDVSVVTAYPNYHDEDRSETVPKRSVHDGVNISRVRGTRFDKDSLPLRVLNWLSFSLLALVRLFSGRSERDVLFVLSNPPILPFVAWVYKRLRGTPYVYLIYDMYPDMPIALGLLSDDGIIAQIWERAMVVIYRDADRIVVLGDSMERRLLEKMEEDSAFDPEKIEVIPNWEDETFIKPMAKEDNDFAVEHDTIDPFTLLYSGNIGRFHELETAIEAIAQLKQQGRMDIQLLVIGEGAKKDELRRMVDRRDIENVQFFPFQPLERLPETLTCGDASLVGIQPEMEGMCVSSKLYSSLAAGMPVLAVVGEGDEVARVVREHDCGAYVRPGDVDATATILQRWADDDKQASRLGRNARSCFEARYTLDHAAEEYTELFQTLLDTRSG</sequence>
<evidence type="ECO:0000259" key="2">
    <source>
        <dbReference type="Pfam" id="PF00534"/>
    </source>
</evidence>
<dbReference type="Gene3D" id="3.40.50.2000">
    <property type="entry name" value="Glycogen Phosphorylase B"/>
    <property type="match status" value="2"/>
</dbReference>
<name>A0A498KSF5_9EURY</name>
<accession>A0A498KSF5</accession>
<proteinExistence type="predicted"/>
<dbReference type="InterPro" id="IPR001296">
    <property type="entry name" value="Glyco_trans_1"/>
</dbReference>
<dbReference type="Pfam" id="PF00534">
    <property type="entry name" value="Glycos_transf_1"/>
    <property type="match status" value="1"/>
</dbReference>
<dbReference type="PANTHER" id="PTHR46401:SF2">
    <property type="entry name" value="GLYCOSYLTRANSFERASE WBBK-RELATED"/>
    <property type="match status" value="1"/>
</dbReference>
<gene>
    <name evidence="4" type="ORF">EAF64_16875</name>
</gene>
<dbReference type="PANTHER" id="PTHR46401">
    <property type="entry name" value="GLYCOSYLTRANSFERASE WBBK-RELATED"/>
    <property type="match status" value="1"/>
</dbReference>
<dbReference type="CDD" id="cd03794">
    <property type="entry name" value="GT4_WbuB-like"/>
    <property type="match status" value="1"/>
</dbReference>
<keyword evidence="5" id="KW-1185">Reference proteome</keyword>
<evidence type="ECO:0000313" key="5">
    <source>
        <dbReference type="Proteomes" id="UP000289691"/>
    </source>
</evidence>
<comment type="caution">
    <text evidence="4">The sequence shown here is derived from an EMBL/GenBank/DDBJ whole genome shotgun (WGS) entry which is preliminary data.</text>
</comment>
<dbReference type="EMBL" id="RDFA01000006">
    <property type="protein sequence ID" value="RXK47448.1"/>
    <property type="molecule type" value="Genomic_DNA"/>
</dbReference>
<protein>
    <submittedName>
        <fullName evidence="4">Glycosyltransferase WbuB</fullName>
    </submittedName>
</protein>
<dbReference type="AlphaFoldDB" id="A0A498KSF5"/>
<dbReference type="OrthoDB" id="132546at2157"/>
<dbReference type="Proteomes" id="UP000289691">
    <property type="component" value="Unassembled WGS sequence"/>
</dbReference>
<feature type="domain" description="Glycosyltransferase subfamily 4-like N-terminal" evidence="3">
    <location>
        <begin position="27"/>
        <end position="207"/>
    </location>
</feature>
<evidence type="ECO:0000256" key="1">
    <source>
        <dbReference type="ARBA" id="ARBA00022679"/>
    </source>
</evidence>
<organism evidence="4 5">
    <name type="scientific">Halorientalis pallida</name>
    <dbReference type="NCBI Taxonomy" id="2479928"/>
    <lineage>
        <taxon>Archaea</taxon>
        <taxon>Methanobacteriati</taxon>
        <taxon>Methanobacteriota</taxon>
        <taxon>Stenosarchaea group</taxon>
        <taxon>Halobacteria</taxon>
        <taxon>Halobacteriales</taxon>
        <taxon>Haloarculaceae</taxon>
        <taxon>Halorientalis</taxon>
    </lineage>
</organism>
<keyword evidence="1 4" id="KW-0808">Transferase</keyword>
<dbReference type="RefSeq" id="WP_129070151.1">
    <property type="nucleotide sequence ID" value="NZ_RDFA01000006.1"/>
</dbReference>
<reference evidence="4 5" key="1">
    <citation type="submission" date="2019-01" db="EMBL/GenBank/DDBJ databases">
        <title>Halorientalis sp. F13-25 a new haloarchaeum isolated from hypersaline water.</title>
        <authorList>
            <person name="Ana D.-V."/>
            <person name="Cristina S.-P."/>
            <person name="Antonio V."/>
        </authorList>
    </citation>
    <scope>NUCLEOTIDE SEQUENCE [LARGE SCALE GENOMIC DNA]</scope>
    <source>
        <strain evidence="4 5">F13-25</strain>
    </source>
</reference>
<dbReference type="GO" id="GO:0016757">
    <property type="term" value="F:glycosyltransferase activity"/>
    <property type="evidence" value="ECO:0007669"/>
    <property type="project" value="InterPro"/>
</dbReference>
<evidence type="ECO:0000313" key="4">
    <source>
        <dbReference type="EMBL" id="RXK47448.1"/>
    </source>
</evidence>